<name>A0A239TFU8_9STAP</name>
<sequence length="413" mass="48015">MNRIELLDFLLTFLKLTNQEGSTKEEYTNLLKQNDLKKETLLSELNQNYSERKNELYNNFIQNKIAPILKKINSPIEISKLLLLLGMVLISTIITLYLTLGACDFFINRTYTVKYGVPIIATLTFAIISVTFSPWFKSVLNIDKDLLKFIAMSILVSVFIIVNFIYGKRALVERGFWTNIIFTSIFCGIGALIIGYLVRLLAAPFKIFNKDYSSLLEITKQKANEDFNKHFSDETLKNEIGIYEQQNLIIKEHKNVESRLHHLYNNHKKDVNVEYTIMNKYVPVAFQDSSHILLLIDALQNGYAKNWQEAIKWAHEEIKHQETQYNLNQISNSIVNIGNKIINYQENIVKQNEVQLHLLDSIDDSIKQNTQEIIEMQYTIDQNFQTLQSQNNRIISKLNNIELTQIFSLLSKK</sequence>
<dbReference type="Proteomes" id="UP000321736">
    <property type="component" value="Unassembled WGS sequence"/>
</dbReference>
<keyword evidence="2" id="KW-1185">Reference proteome</keyword>
<reference evidence="1 2" key="1">
    <citation type="submission" date="2019-07" db="EMBL/GenBank/DDBJ databases">
        <title>Whole genome shotgun sequence of Staphylococcus piscifermentans NBRC 109625.</title>
        <authorList>
            <person name="Hosoyama A."/>
            <person name="Uohara A."/>
            <person name="Ohji S."/>
            <person name="Ichikawa N."/>
        </authorList>
    </citation>
    <scope>NUCLEOTIDE SEQUENCE [LARGE SCALE GENOMIC DNA]</scope>
    <source>
        <strain evidence="1 2">NBRC 109625</strain>
    </source>
</reference>
<protein>
    <submittedName>
        <fullName evidence="1">Uncharacterized protein</fullName>
    </submittedName>
</protein>
<dbReference type="AlphaFoldDB" id="A0A239TFU8"/>
<gene>
    <name evidence="1" type="ORF">SPI02_02020</name>
</gene>
<evidence type="ECO:0000313" key="2">
    <source>
        <dbReference type="Proteomes" id="UP000321736"/>
    </source>
</evidence>
<dbReference type="RefSeq" id="WP_095102829.1">
    <property type="nucleotide sequence ID" value="NZ_BKAR01000002.1"/>
</dbReference>
<dbReference type="EMBL" id="BKAR01000002">
    <property type="protein sequence ID" value="GEP83617.1"/>
    <property type="molecule type" value="Genomic_DNA"/>
</dbReference>
<comment type="caution">
    <text evidence="1">The sequence shown here is derived from an EMBL/GenBank/DDBJ whole genome shotgun (WGS) entry which is preliminary data.</text>
</comment>
<accession>A0A239TFU8</accession>
<organism evidence="1 2">
    <name type="scientific">Staphylococcus piscifermentans</name>
    <dbReference type="NCBI Taxonomy" id="70258"/>
    <lineage>
        <taxon>Bacteria</taxon>
        <taxon>Bacillati</taxon>
        <taxon>Bacillota</taxon>
        <taxon>Bacilli</taxon>
        <taxon>Bacillales</taxon>
        <taxon>Staphylococcaceae</taxon>
        <taxon>Staphylococcus</taxon>
    </lineage>
</organism>
<proteinExistence type="predicted"/>
<evidence type="ECO:0000313" key="1">
    <source>
        <dbReference type="EMBL" id="GEP83617.1"/>
    </source>
</evidence>